<accession>A0A9N9DH26</accession>
<dbReference type="Proteomes" id="UP000789572">
    <property type="component" value="Unassembled WGS sequence"/>
</dbReference>
<dbReference type="AlphaFoldDB" id="A0A9N9DH26"/>
<reference evidence="1" key="1">
    <citation type="submission" date="2021-06" db="EMBL/GenBank/DDBJ databases">
        <authorList>
            <person name="Kallberg Y."/>
            <person name="Tangrot J."/>
            <person name="Rosling A."/>
        </authorList>
    </citation>
    <scope>NUCLEOTIDE SEQUENCE</scope>
    <source>
        <strain evidence="1">IA702</strain>
    </source>
</reference>
<proteinExistence type="predicted"/>
<evidence type="ECO:0000313" key="1">
    <source>
        <dbReference type="EMBL" id="CAG8636053.1"/>
    </source>
</evidence>
<keyword evidence="2" id="KW-1185">Reference proteome</keyword>
<protein>
    <submittedName>
        <fullName evidence="1">6230_t:CDS:1</fullName>
    </submittedName>
</protein>
<dbReference type="OrthoDB" id="2309532at2759"/>
<comment type="caution">
    <text evidence="1">The sequence shown here is derived from an EMBL/GenBank/DDBJ whole genome shotgun (WGS) entry which is preliminary data.</text>
</comment>
<organism evidence="1 2">
    <name type="scientific">Paraglomus occultum</name>
    <dbReference type="NCBI Taxonomy" id="144539"/>
    <lineage>
        <taxon>Eukaryota</taxon>
        <taxon>Fungi</taxon>
        <taxon>Fungi incertae sedis</taxon>
        <taxon>Mucoromycota</taxon>
        <taxon>Glomeromycotina</taxon>
        <taxon>Glomeromycetes</taxon>
        <taxon>Paraglomerales</taxon>
        <taxon>Paraglomeraceae</taxon>
        <taxon>Paraglomus</taxon>
    </lineage>
</organism>
<dbReference type="EMBL" id="CAJVPJ010003156">
    <property type="protein sequence ID" value="CAG8636053.1"/>
    <property type="molecule type" value="Genomic_DNA"/>
</dbReference>
<evidence type="ECO:0000313" key="2">
    <source>
        <dbReference type="Proteomes" id="UP000789572"/>
    </source>
</evidence>
<name>A0A9N9DH26_9GLOM</name>
<gene>
    <name evidence="1" type="ORF">POCULU_LOCUS9162</name>
</gene>
<sequence>METLFKSIRDRVQQRNIKVLAKKCDQTPSTLPTTFQNPAIASLILKATSKHIDMPALVIQWNPAGFNNDPASPNNRNGVVGQNQDAVINSLQMAGAINYGNTIFMFRDSMQDSVTSSNPFLFAKGSVINLEFLMSL</sequence>